<keyword evidence="3" id="KW-1185">Reference proteome</keyword>
<feature type="region of interest" description="Disordered" evidence="1">
    <location>
        <begin position="1"/>
        <end position="129"/>
    </location>
</feature>
<feature type="compositionally biased region" description="Low complexity" evidence="1">
    <location>
        <begin position="72"/>
        <end position="85"/>
    </location>
</feature>
<sequence length="148" mass="15568">MTRSVAKRSKSSRQKRSQMASIRPAAPSSKTYLAFSSEPKALPESYPDSEPVLPSSSELETPSDPALPPSEPAASSEQALEPAPSTKQAPDSELAALVPAENSSSTPASSAMPHSSSEPGPAASKRKLNYFNKDHVVPVKLSLPTPPF</sequence>
<proteinExistence type="predicted"/>
<feature type="compositionally biased region" description="Basic residues" evidence="1">
    <location>
        <begin position="1"/>
        <end position="16"/>
    </location>
</feature>
<evidence type="ECO:0000313" key="3">
    <source>
        <dbReference type="Proteomes" id="UP000735302"/>
    </source>
</evidence>
<evidence type="ECO:0000256" key="1">
    <source>
        <dbReference type="SAM" id="MobiDB-lite"/>
    </source>
</evidence>
<dbReference type="Proteomes" id="UP000735302">
    <property type="component" value="Unassembled WGS sequence"/>
</dbReference>
<name>A0AAV3YX54_9GAST</name>
<accession>A0AAV3YX54</accession>
<comment type="caution">
    <text evidence="2">The sequence shown here is derived from an EMBL/GenBank/DDBJ whole genome shotgun (WGS) entry which is preliminary data.</text>
</comment>
<evidence type="ECO:0000313" key="2">
    <source>
        <dbReference type="EMBL" id="GFN87628.1"/>
    </source>
</evidence>
<dbReference type="AlphaFoldDB" id="A0AAV3YX54"/>
<reference evidence="2 3" key="1">
    <citation type="journal article" date="2021" name="Elife">
        <title>Chloroplast acquisition without the gene transfer in kleptoplastic sea slugs, Plakobranchus ocellatus.</title>
        <authorList>
            <person name="Maeda T."/>
            <person name="Takahashi S."/>
            <person name="Yoshida T."/>
            <person name="Shimamura S."/>
            <person name="Takaki Y."/>
            <person name="Nagai Y."/>
            <person name="Toyoda A."/>
            <person name="Suzuki Y."/>
            <person name="Arimoto A."/>
            <person name="Ishii H."/>
            <person name="Satoh N."/>
            <person name="Nishiyama T."/>
            <person name="Hasebe M."/>
            <person name="Maruyama T."/>
            <person name="Minagawa J."/>
            <person name="Obokata J."/>
            <person name="Shigenobu S."/>
        </authorList>
    </citation>
    <scope>NUCLEOTIDE SEQUENCE [LARGE SCALE GENOMIC DNA]</scope>
</reference>
<feature type="compositionally biased region" description="Low complexity" evidence="1">
    <location>
        <begin position="48"/>
        <end position="64"/>
    </location>
</feature>
<gene>
    <name evidence="2" type="ORF">PoB_001413400</name>
</gene>
<organism evidence="2 3">
    <name type="scientific">Plakobranchus ocellatus</name>
    <dbReference type="NCBI Taxonomy" id="259542"/>
    <lineage>
        <taxon>Eukaryota</taxon>
        <taxon>Metazoa</taxon>
        <taxon>Spiralia</taxon>
        <taxon>Lophotrochozoa</taxon>
        <taxon>Mollusca</taxon>
        <taxon>Gastropoda</taxon>
        <taxon>Heterobranchia</taxon>
        <taxon>Euthyneura</taxon>
        <taxon>Panpulmonata</taxon>
        <taxon>Sacoglossa</taxon>
        <taxon>Placobranchoidea</taxon>
        <taxon>Plakobranchidae</taxon>
        <taxon>Plakobranchus</taxon>
    </lineage>
</organism>
<dbReference type="EMBL" id="BLXT01001760">
    <property type="protein sequence ID" value="GFN87628.1"/>
    <property type="molecule type" value="Genomic_DNA"/>
</dbReference>
<protein>
    <submittedName>
        <fullName evidence="2">Uncharacterized protein</fullName>
    </submittedName>
</protein>
<feature type="compositionally biased region" description="Polar residues" evidence="1">
    <location>
        <begin position="101"/>
        <end position="118"/>
    </location>
</feature>